<feature type="region of interest" description="Disordered" evidence="1">
    <location>
        <begin position="1232"/>
        <end position="1309"/>
    </location>
</feature>
<feature type="region of interest" description="Disordered" evidence="1">
    <location>
        <begin position="523"/>
        <end position="565"/>
    </location>
</feature>
<reference evidence="2" key="1">
    <citation type="submission" date="2016-03" db="EMBL/GenBank/DDBJ databases">
        <title>Mechanisms controlling the formation of the plant cell surface in tip-growing cells are functionally conserved among land plants.</title>
        <authorList>
            <person name="Honkanen S."/>
            <person name="Jones V.A."/>
            <person name="Morieri G."/>
            <person name="Champion C."/>
            <person name="Hetherington A.J."/>
            <person name="Kelly S."/>
            <person name="Saint-Marcoux D."/>
            <person name="Proust H."/>
            <person name="Prescott H."/>
            <person name="Dolan L."/>
        </authorList>
    </citation>
    <scope>NUCLEOTIDE SEQUENCE [LARGE SCALE GENOMIC DNA]</scope>
    <source>
        <tissue evidence="2">Whole gametophyte</tissue>
    </source>
</reference>
<gene>
    <name evidence="2" type="ORF">AXG93_1062s1080</name>
</gene>
<evidence type="ECO:0000256" key="1">
    <source>
        <dbReference type="SAM" id="MobiDB-lite"/>
    </source>
</evidence>
<feature type="compositionally biased region" description="Low complexity" evidence="1">
    <location>
        <begin position="870"/>
        <end position="879"/>
    </location>
</feature>
<feature type="compositionally biased region" description="Acidic residues" evidence="1">
    <location>
        <begin position="1294"/>
        <end position="1306"/>
    </location>
</feature>
<name>A0A176W773_MARPO</name>
<dbReference type="SUPFAM" id="SSF52540">
    <property type="entry name" value="P-loop containing nucleoside triphosphate hydrolases"/>
    <property type="match status" value="1"/>
</dbReference>
<dbReference type="InterPro" id="IPR026314">
    <property type="entry name" value="YLP_motif_con_p1"/>
</dbReference>
<dbReference type="GO" id="GO:0005634">
    <property type="term" value="C:nucleus"/>
    <property type="evidence" value="ECO:0007669"/>
    <property type="project" value="InterPro"/>
</dbReference>
<feature type="region of interest" description="Disordered" evidence="1">
    <location>
        <begin position="864"/>
        <end position="979"/>
    </location>
</feature>
<feature type="compositionally biased region" description="Basic and acidic residues" evidence="1">
    <location>
        <begin position="1263"/>
        <end position="1283"/>
    </location>
</feature>
<comment type="caution">
    <text evidence="2">The sequence shown here is derived from an EMBL/GenBank/DDBJ whole genome shotgun (WGS) entry which is preliminary data.</text>
</comment>
<dbReference type="Gene3D" id="3.40.50.300">
    <property type="entry name" value="P-loop containing nucleotide triphosphate hydrolases"/>
    <property type="match status" value="1"/>
</dbReference>
<evidence type="ECO:0000313" key="3">
    <source>
        <dbReference type="Proteomes" id="UP000077202"/>
    </source>
</evidence>
<feature type="region of interest" description="Disordered" evidence="1">
    <location>
        <begin position="1360"/>
        <end position="1380"/>
    </location>
</feature>
<feature type="compositionally biased region" description="Low complexity" evidence="1">
    <location>
        <begin position="802"/>
        <end position="816"/>
    </location>
</feature>
<feature type="region of interest" description="Disordered" evidence="1">
    <location>
        <begin position="582"/>
        <end position="610"/>
    </location>
</feature>
<evidence type="ECO:0000313" key="2">
    <source>
        <dbReference type="EMBL" id="OAE27976.1"/>
    </source>
</evidence>
<dbReference type="Proteomes" id="UP000077202">
    <property type="component" value="Unassembled WGS sequence"/>
</dbReference>
<accession>A0A176W773</accession>
<feature type="compositionally biased region" description="Pro residues" evidence="1">
    <location>
        <begin position="880"/>
        <end position="921"/>
    </location>
</feature>
<dbReference type="PANTHER" id="PTHR13413">
    <property type="entry name" value="YLP MOTIF CONTAINING PROTEIN NUCLEAR PROTEIN ZAP"/>
    <property type="match status" value="1"/>
</dbReference>
<dbReference type="FunFam" id="3.40.50.300:FF:000978">
    <property type="entry name" value="YLP motif-containing protein 1 isoform X3"/>
    <property type="match status" value="1"/>
</dbReference>
<feature type="region of interest" description="Disordered" evidence="1">
    <location>
        <begin position="727"/>
        <end position="783"/>
    </location>
</feature>
<feature type="compositionally biased region" description="Low complexity" evidence="1">
    <location>
        <begin position="738"/>
        <end position="761"/>
    </location>
</feature>
<feature type="region of interest" description="Disordered" evidence="1">
    <location>
        <begin position="207"/>
        <end position="226"/>
    </location>
</feature>
<dbReference type="EMBL" id="LVLJ01001793">
    <property type="protein sequence ID" value="OAE27976.1"/>
    <property type="molecule type" value="Genomic_DNA"/>
</dbReference>
<keyword evidence="3" id="KW-1185">Reference proteome</keyword>
<feature type="region of interest" description="Disordered" evidence="1">
    <location>
        <begin position="103"/>
        <end position="141"/>
    </location>
</feature>
<feature type="compositionally biased region" description="Polar residues" evidence="1">
    <location>
        <begin position="533"/>
        <end position="542"/>
    </location>
</feature>
<feature type="compositionally biased region" description="Polar residues" evidence="1">
    <location>
        <begin position="550"/>
        <end position="563"/>
    </location>
</feature>
<feature type="region of interest" description="Disordered" evidence="1">
    <location>
        <begin position="59"/>
        <end position="84"/>
    </location>
</feature>
<sequence>MAAFRPMGTAQGPLCPACGYPHFPFCVRHPSMPPALPPPMAFAGHLPPRVPGRPQLLHPHPPAHPPSFIPPAHHPPSLLGQPILSRGAPQANVETQVPPSAKGLMNHHLQQSGRPAENSGLLNSNSRPHAFHTQVPDPFHQSLSHSAIKDSTNHCSQFSHSLSPPNSSHSALSSVSRSPVSGWAEEDERDSDKVPAMPQWFIDQKRRSTGKVPPPNIRSGPGEFARPEENLTVSSFKPEMPVQRLNPARIERDRQLGYVDGDMQEKHRAENRLREGMTADREGSLLALYHRTEMAGLGGAHAVGREDSGVNGGGQMKAPFQPPVEHFEGGRDATVDRARRPWGVPAGEIARDPSGEQVNAFHPPGHPWISSLSPDQHQVPQHAVGRRDRLDDGRNCQVVDSASCREEQLLREHGLLDDASESHVNTRSRAFTDGPSEHWDGQVFPHGRPHFPSGVQAELGPPKHTTQGRLHIDGEQVPSMLVVEGLSPYPMRNEVRLGLGDQLHSVGKAIGFDRLQGVSERPFHDKLAPSGERSFSFSNQPSPEDEVGASHQNGQNEHNSTAPRPQEDLDELYYLKHFPQHDDRQATGGQSGSKGFQVSNGPVLLSHMPPTGQVRMREDRRSFQEAQMGYQNWPGDQRTSVNQNPGILQIPDLGQHQGPLQLVHNQGPGPFPQPAHLQPSEHSPHQNAQPLHGHFSQPMQGQQRLISSQACNMRQQPHLPLQVHFQQHTHLHPQGHLSQQPSAQSVQTQQAYQQSSPLQPSHNQQHAPPQLSVPSTQMQHSQHVNVPQHFQPQLTVINHPSSQAVLSSQSSAKQQVHQTGQSHVPRYYLNAQGMYQPYGNEALAVQGKVIDSVSDMSQVPVVPGRGQYHPLSLPEASRPPLLPPLPPPSSAPPPPPPSPPHTPPPPHSPPAAPPPPPSPSPPREHTVNIPAGSSVTTHPGTTSKQPDFDDRSHGFHYQHPQHGLHQPLQTAANQGPGFQNVGAPYMQQPLYGQQYGMHNPQFSQKLLQQKEQPKVVDAVSIFRRPGRLSRPERFVIILRGLPGSGKSYLAKALRDVELMNGGTAPRIHSMDDYFMTEVEKVEGEEGGLNSSSIVRGKKRVVKKVMEYCYEPEMEEVYRASMLKAFRKTLEEGMFSFVIVDDRNVLVADFAQFWAIAKRSGYEVYLLEPPYKDPEGCTARNVHNFTLEQIQGMAERWEAAPSLYLQLEISSLFRGDDLNAQDITEVEMDADDMEREVEEQDESFKLAGDASLPAAYSTGNGEKAPIKGDRWEVIGKEAEEDHLKPAKRRKVKEEVENDSDSSSDGEGVENNALSGLMMAYGKKDKHVQWADQQDGNSGNKGFAIGSVPEKEVCLVIGPGPGYNKASNPVEEEDKRTQADSDIKHTTKFLEQYRAEQEAFKAVFARRRHRVGGFDDDENGE</sequence>
<feature type="compositionally biased region" description="Low complexity" evidence="1">
    <location>
        <begin position="159"/>
        <end position="181"/>
    </location>
</feature>
<feature type="compositionally biased region" description="Polar residues" evidence="1">
    <location>
        <begin position="637"/>
        <end position="646"/>
    </location>
</feature>
<protein>
    <recommendedName>
        <fullName evidence="4">YLP motif-containing protein 1</fullName>
    </recommendedName>
</protein>
<dbReference type="GO" id="GO:0032204">
    <property type="term" value="P:regulation of telomere maintenance"/>
    <property type="evidence" value="ECO:0007669"/>
    <property type="project" value="TreeGrafter"/>
</dbReference>
<feature type="compositionally biased region" description="Basic and acidic residues" evidence="1">
    <location>
        <begin position="1371"/>
        <end position="1380"/>
    </location>
</feature>
<organism evidence="2 3">
    <name type="scientific">Marchantia polymorpha subsp. ruderalis</name>
    <dbReference type="NCBI Taxonomy" id="1480154"/>
    <lineage>
        <taxon>Eukaryota</taxon>
        <taxon>Viridiplantae</taxon>
        <taxon>Streptophyta</taxon>
        <taxon>Embryophyta</taxon>
        <taxon>Marchantiophyta</taxon>
        <taxon>Marchantiopsida</taxon>
        <taxon>Marchantiidae</taxon>
        <taxon>Marchantiales</taxon>
        <taxon>Marchantiaceae</taxon>
        <taxon>Marchantia</taxon>
    </lineage>
</organism>
<feature type="compositionally biased region" description="Polar residues" evidence="1">
    <location>
        <begin position="762"/>
        <end position="783"/>
    </location>
</feature>
<feature type="compositionally biased region" description="Polar residues" evidence="1">
    <location>
        <begin position="931"/>
        <end position="945"/>
    </location>
</feature>
<feature type="compositionally biased region" description="Low complexity" evidence="1">
    <location>
        <begin position="957"/>
        <end position="969"/>
    </location>
</feature>
<feature type="compositionally biased region" description="Pro residues" evidence="1">
    <location>
        <begin position="59"/>
        <end position="74"/>
    </location>
</feature>
<feature type="region of interest" description="Disordered" evidence="1">
    <location>
        <begin position="631"/>
        <end position="705"/>
    </location>
</feature>
<feature type="region of interest" description="Disordered" evidence="1">
    <location>
        <begin position="802"/>
        <end position="821"/>
    </location>
</feature>
<feature type="region of interest" description="Disordered" evidence="1">
    <location>
        <begin position="154"/>
        <end position="196"/>
    </location>
</feature>
<dbReference type="PANTHER" id="PTHR13413:SF0">
    <property type="entry name" value="YLP MOTIF-CONTAINING PROTEIN 1"/>
    <property type="match status" value="1"/>
</dbReference>
<proteinExistence type="predicted"/>
<dbReference type="InterPro" id="IPR027417">
    <property type="entry name" value="P-loop_NTPase"/>
</dbReference>
<evidence type="ECO:0008006" key="4">
    <source>
        <dbReference type="Google" id="ProtNLM"/>
    </source>
</evidence>